<dbReference type="InterPro" id="IPR016032">
    <property type="entry name" value="Sig_transdc_resp-reg_C-effctor"/>
</dbReference>
<comment type="caution">
    <text evidence="5">The sequence shown here is derived from an EMBL/GenBank/DDBJ whole genome shotgun (WGS) entry which is preliminary data.</text>
</comment>
<dbReference type="CDD" id="cd06170">
    <property type="entry name" value="LuxR_C_like"/>
    <property type="match status" value="1"/>
</dbReference>
<evidence type="ECO:0000256" key="1">
    <source>
        <dbReference type="ARBA" id="ARBA00023015"/>
    </source>
</evidence>
<feature type="domain" description="HTH luxR-type" evidence="4">
    <location>
        <begin position="100"/>
        <end position="165"/>
    </location>
</feature>
<dbReference type="GO" id="GO:0003677">
    <property type="term" value="F:DNA binding"/>
    <property type="evidence" value="ECO:0007669"/>
    <property type="project" value="UniProtKB-KW"/>
</dbReference>
<dbReference type="EMBL" id="JABAFZ010000010">
    <property type="protein sequence ID" value="NME90257.1"/>
    <property type="molecule type" value="Genomic_DNA"/>
</dbReference>
<dbReference type="Pfam" id="PF00196">
    <property type="entry name" value="GerE"/>
    <property type="match status" value="1"/>
</dbReference>
<accession>A0AB36CNX1</accession>
<dbReference type="SUPFAM" id="SSF46894">
    <property type="entry name" value="C-terminal effector domain of the bipartite response regulators"/>
    <property type="match status" value="1"/>
</dbReference>
<name>A0AB36CNX1_9CORY</name>
<dbReference type="PRINTS" id="PR00038">
    <property type="entry name" value="HTHLUXR"/>
</dbReference>
<protein>
    <submittedName>
        <fullName evidence="5">Helix-turn-helix transcriptional regulator</fullName>
    </submittedName>
</protein>
<dbReference type="PROSITE" id="PS50043">
    <property type="entry name" value="HTH_LUXR_2"/>
    <property type="match status" value="1"/>
</dbReference>
<gene>
    <name evidence="5" type="ORF">HF853_11370</name>
</gene>
<dbReference type="Gene3D" id="1.10.10.10">
    <property type="entry name" value="Winged helix-like DNA-binding domain superfamily/Winged helix DNA-binding domain"/>
    <property type="match status" value="1"/>
</dbReference>
<organism evidence="5 6">
    <name type="scientific">Corynebacterium stationis</name>
    <dbReference type="NCBI Taxonomy" id="1705"/>
    <lineage>
        <taxon>Bacteria</taxon>
        <taxon>Bacillati</taxon>
        <taxon>Actinomycetota</taxon>
        <taxon>Actinomycetes</taxon>
        <taxon>Mycobacteriales</taxon>
        <taxon>Corynebacteriaceae</taxon>
        <taxon>Corynebacterium</taxon>
    </lineage>
</organism>
<sequence>MPWYARPSSYSSKLISHGNSSGSSSESCVMPPPPPPPMLLLLSDCKVELPLSRRPTSSIKVPSIVISARIYSFSPASRKVLSISSYSAWSKVMSMECVVVSKSLALLTEREREVLELVGRGLSNQEIAEKFVISPHTAKTHVNRIMSKIYAHDRAQLVILAYKSGLLVPGE</sequence>
<dbReference type="PANTHER" id="PTHR44688">
    <property type="entry name" value="DNA-BINDING TRANSCRIPTIONAL ACTIVATOR DEVR_DOSR"/>
    <property type="match status" value="1"/>
</dbReference>
<evidence type="ECO:0000259" key="4">
    <source>
        <dbReference type="PROSITE" id="PS50043"/>
    </source>
</evidence>
<dbReference type="GO" id="GO:0006355">
    <property type="term" value="P:regulation of DNA-templated transcription"/>
    <property type="evidence" value="ECO:0007669"/>
    <property type="project" value="InterPro"/>
</dbReference>
<proteinExistence type="predicted"/>
<dbReference type="SMART" id="SM00421">
    <property type="entry name" value="HTH_LUXR"/>
    <property type="match status" value="1"/>
</dbReference>
<evidence type="ECO:0000313" key="6">
    <source>
        <dbReference type="Proteomes" id="UP000544551"/>
    </source>
</evidence>
<evidence type="ECO:0000313" key="5">
    <source>
        <dbReference type="EMBL" id="NME90257.1"/>
    </source>
</evidence>
<keyword evidence="3" id="KW-0804">Transcription</keyword>
<keyword evidence="2" id="KW-0238">DNA-binding</keyword>
<dbReference type="PANTHER" id="PTHR44688:SF16">
    <property type="entry name" value="DNA-BINDING TRANSCRIPTIONAL ACTIVATOR DEVR_DOSR"/>
    <property type="match status" value="1"/>
</dbReference>
<keyword evidence="1" id="KW-0805">Transcription regulation</keyword>
<evidence type="ECO:0000256" key="3">
    <source>
        <dbReference type="ARBA" id="ARBA00023163"/>
    </source>
</evidence>
<dbReference type="AlphaFoldDB" id="A0AB36CNX1"/>
<evidence type="ECO:0000256" key="2">
    <source>
        <dbReference type="ARBA" id="ARBA00023125"/>
    </source>
</evidence>
<dbReference type="InterPro" id="IPR000792">
    <property type="entry name" value="Tscrpt_reg_LuxR_C"/>
</dbReference>
<dbReference type="Proteomes" id="UP000544551">
    <property type="component" value="Unassembled WGS sequence"/>
</dbReference>
<dbReference type="InterPro" id="IPR036388">
    <property type="entry name" value="WH-like_DNA-bd_sf"/>
</dbReference>
<reference evidence="5 6" key="1">
    <citation type="submission" date="2020-04" db="EMBL/GenBank/DDBJ databases">
        <authorList>
            <person name="Hitch T.C.A."/>
            <person name="Wylensek D."/>
            <person name="Clavel T."/>
        </authorList>
    </citation>
    <scope>NUCLEOTIDE SEQUENCE [LARGE SCALE GENOMIC DNA]</scope>
    <source>
        <strain evidence="5 6">BL-383-APC-3D</strain>
    </source>
</reference>